<keyword evidence="3" id="KW-1003">Cell membrane</keyword>
<dbReference type="InterPro" id="IPR000298">
    <property type="entry name" value="Cyt_c_oxidase-like_su3"/>
</dbReference>
<feature type="transmembrane region" description="Helical" evidence="8">
    <location>
        <begin position="26"/>
        <end position="53"/>
    </location>
</feature>
<name>A0ABY4X603_9SPHN</name>
<feature type="transmembrane region" description="Helical" evidence="8">
    <location>
        <begin position="183"/>
        <end position="201"/>
    </location>
</feature>
<dbReference type="SUPFAM" id="SSF81452">
    <property type="entry name" value="Cytochrome c oxidase subunit III-like"/>
    <property type="match status" value="1"/>
</dbReference>
<keyword evidence="11" id="KW-1185">Reference proteome</keyword>
<organism evidence="10 11">
    <name type="scientific">Sphingomonas morindae</name>
    <dbReference type="NCBI Taxonomy" id="1541170"/>
    <lineage>
        <taxon>Bacteria</taxon>
        <taxon>Pseudomonadati</taxon>
        <taxon>Pseudomonadota</taxon>
        <taxon>Alphaproteobacteria</taxon>
        <taxon>Sphingomonadales</taxon>
        <taxon>Sphingomonadaceae</taxon>
        <taxon>Sphingomonas</taxon>
    </lineage>
</organism>
<comment type="subcellular location">
    <subcellularLocation>
        <location evidence="1 7">Cell membrane</location>
        <topology evidence="1 7">Multi-pass membrane protein</topology>
    </subcellularLocation>
</comment>
<evidence type="ECO:0000256" key="5">
    <source>
        <dbReference type="ARBA" id="ARBA00022989"/>
    </source>
</evidence>
<keyword evidence="6 8" id="KW-0472">Membrane</keyword>
<keyword evidence="4 7" id="KW-0812">Transmembrane</keyword>
<dbReference type="Pfam" id="PF00510">
    <property type="entry name" value="COX3"/>
    <property type="match status" value="1"/>
</dbReference>
<feature type="transmembrane region" description="Helical" evidence="8">
    <location>
        <begin position="65"/>
        <end position="84"/>
    </location>
</feature>
<keyword evidence="5 8" id="KW-1133">Transmembrane helix</keyword>
<feature type="transmembrane region" description="Helical" evidence="8">
    <location>
        <begin position="105"/>
        <end position="126"/>
    </location>
</feature>
<dbReference type="Proteomes" id="UP001056937">
    <property type="component" value="Chromosome 1"/>
</dbReference>
<protein>
    <submittedName>
        <fullName evidence="10">Cytochrome c oxidase subunit 3</fullName>
    </submittedName>
</protein>
<proteinExistence type="inferred from homology"/>
<dbReference type="PROSITE" id="PS50253">
    <property type="entry name" value="COX3"/>
    <property type="match status" value="1"/>
</dbReference>
<evidence type="ECO:0000256" key="6">
    <source>
        <dbReference type="ARBA" id="ARBA00023136"/>
    </source>
</evidence>
<evidence type="ECO:0000256" key="7">
    <source>
        <dbReference type="RuleBase" id="RU003376"/>
    </source>
</evidence>
<feature type="domain" description="Heme-copper oxidase subunit III family profile" evidence="9">
    <location>
        <begin position="29"/>
        <end position="203"/>
    </location>
</feature>
<evidence type="ECO:0000313" key="10">
    <source>
        <dbReference type="EMBL" id="USI72338.1"/>
    </source>
</evidence>
<gene>
    <name evidence="10" type="ORF">LHA26_13710</name>
</gene>
<evidence type="ECO:0000256" key="2">
    <source>
        <dbReference type="ARBA" id="ARBA00010581"/>
    </source>
</evidence>
<evidence type="ECO:0000259" key="9">
    <source>
        <dbReference type="PROSITE" id="PS50253"/>
    </source>
</evidence>
<dbReference type="PANTHER" id="PTHR11403:SF2">
    <property type="entry name" value="CYTOCHROME BO(3) UBIQUINOL OXIDASE SUBUNIT 3"/>
    <property type="match status" value="1"/>
</dbReference>
<evidence type="ECO:0000256" key="8">
    <source>
        <dbReference type="SAM" id="Phobius"/>
    </source>
</evidence>
<reference evidence="10" key="1">
    <citation type="journal article" date="2022" name="Toxins">
        <title>Genomic Analysis of Sphingopyxis sp. USTB-05 for Biodegrading Cyanobacterial Hepatotoxins.</title>
        <authorList>
            <person name="Liu C."/>
            <person name="Xu Q."/>
            <person name="Zhao Z."/>
            <person name="Zhang H."/>
            <person name="Liu X."/>
            <person name="Yin C."/>
            <person name="Liu Y."/>
            <person name="Yan H."/>
        </authorList>
    </citation>
    <scope>NUCLEOTIDE SEQUENCE</scope>
    <source>
        <strain evidence="10">NBD5</strain>
    </source>
</reference>
<dbReference type="EMBL" id="CP084930">
    <property type="protein sequence ID" value="USI72338.1"/>
    <property type="molecule type" value="Genomic_DNA"/>
</dbReference>
<dbReference type="Gene3D" id="1.20.120.80">
    <property type="entry name" value="Cytochrome c oxidase, subunit III, four-helix bundle"/>
    <property type="match status" value="1"/>
</dbReference>
<evidence type="ECO:0000256" key="4">
    <source>
        <dbReference type="ARBA" id="ARBA00022692"/>
    </source>
</evidence>
<dbReference type="RefSeq" id="WP_252166147.1">
    <property type="nucleotide sequence ID" value="NZ_CP084930.1"/>
</dbReference>
<dbReference type="InterPro" id="IPR013833">
    <property type="entry name" value="Cyt_c_oxidase_su3_a-hlx"/>
</dbReference>
<accession>A0ABY4X603</accession>
<dbReference type="InterPro" id="IPR035973">
    <property type="entry name" value="Cyt_c_oxidase_su3-like_sf"/>
</dbReference>
<dbReference type="PANTHER" id="PTHR11403">
    <property type="entry name" value="CYTOCHROME C OXIDASE SUBUNIT III"/>
    <property type="match status" value="1"/>
</dbReference>
<comment type="similarity">
    <text evidence="2 7">Belongs to the cytochrome c oxidase subunit 3 family.</text>
</comment>
<sequence length="205" mass="22312">MSAPPATQIVGDLSGLPDSDSGPRHLVWWGNLGFMLIEGTGFALAIAAALFLWSRAPAWPPPGDAPPALLWSGLLTLGLFASGLPNGWVKRRALAKDAAGVRRGVLAMTVIGLALLAVRGFEIAALTPRWDKDAYGSAIWMLMLLHTSHILTDWGDTAVQAAWLYTHSIGDDQFADVEDNCNYWSFVIWAWVPLYAVVYWLPRLG</sequence>
<evidence type="ECO:0000313" key="11">
    <source>
        <dbReference type="Proteomes" id="UP001056937"/>
    </source>
</evidence>
<evidence type="ECO:0000256" key="1">
    <source>
        <dbReference type="ARBA" id="ARBA00004651"/>
    </source>
</evidence>
<evidence type="ECO:0000256" key="3">
    <source>
        <dbReference type="ARBA" id="ARBA00022475"/>
    </source>
</evidence>
<dbReference type="InterPro" id="IPR024791">
    <property type="entry name" value="Cyt_c/ubiquinol_Oxase_su3"/>
</dbReference>